<keyword evidence="2 7" id="KW-0645">Protease</keyword>
<evidence type="ECO:0000256" key="7">
    <source>
        <dbReference type="RuleBase" id="RU003435"/>
    </source>
</evidence>
<evidence type="ECO:0000256" key="4">
    <source>
        <dbReference type="ARBA" id="ARBA00022801"/>
    </source>
</evidence>
<dbReference type="SUPFAM" id="SSF55486">
    <property type="entry name" value="Metalloproteases ('zincins'), catalytic domain"/>
    <property type="match status" value="1"/>
</dbReference>
<evidence type="ECO:0000256" key="3">
    <source>
        <dbReference type="ARBA" id="ARBA00022723"/>
    </source>
</evidence>
<dbReference type="Gene3D" id="1.10.1370.40">
    <property type="match status" value="1"/>
</dbReference>
<evidence type="ECO:0000256" key="6">
    <source>
        <dbReference type="ARBA" id="ARBA00023049"/>
    </source>
</evidence>
<evidence type="ECO:0000259" key="8">
    <source>
        <dbReference type="Pfam" id="PF01432"/>
    </source>
</evidence>
<proteinExistence type="inferred from homology"/>
<evidence type="ECO:0000256" key="2">
    <source>
        <dbReference type="ARBA" id="ARBA00022670"/>
    </source>
</evidence>
<sequence length="702" mass="79172">MLSMFRGIMSIFGVSLCLLVVSGCERHKADTDAATAADTLAPQLSEDQPSTKGMTYFLGSQATADDLAEHCAAKEKELDAALDALEAEEGPYTEDGFLNRFSRLEMQISDEYGRSSTLSSLHPDADLRATAEECVSGFNRIATDAQMSRPLYERLEALGKKTLAADSRHYVNKTLQALRLNGVDKNEETRARLKQLSEEIVQTGQEFGRNIREDVRSVQAEPEQLAGLPEDFIDSHPADDNGLVNITTRYPDLMPVLQYADNDQLRLELMQAFRSRAYPQNKAVLAKLLGLRHEQAQLLGFDKFVDLNTVDKMAGSGEVVEQFIHRLDGEIRAGVSADYLRLLSQLQQQNPDAQSVKSWQVSYLKEKVRQQDYQVDAREMRQYFAYGRVRDGILGLVSDLFEVEFKPWQTDVWHPSVEAYEMWSGEQLVGRFFLDMHPREGKFQHAAAFPIQTGIRDQQPPVLALGCNFPGEGDPQALMEFSQVETFLHEFGHLIHGMFAGHQRWAGISGIKTEWDFVEAPSQMLEEWVWDPETLRTFAINSEGEPLPDTLFERMYAARDFGLSTDTARQLGFAALSYALYQSDPAEFDLDTRTAEVERKYAVFEPVPDAHMYASFGHLDGYASNYYTYQWSLAIASDMFSRFEQEGLRNKKVAAEYRDLVLAAGGSKPAAELVRDFLGRDYTIDAYVQRLQLASASDVVRK</sequence>
<comment type="similarity">
    <text evidence="1 7">Belongs to the peptidase M3 family.</text>
</comment>
<feature type="domain" description="Peptidase M3A/M3B catalytic" evidence="8">
    <location>
        <begin position="256"/>
        <end position="692"/>
    </location>
</feature>
<evidence type="ECO:0000256" key="1">
    <source>
        <dbReference type="ARBA" id="ARBA00006040"/>
    </source>
</evidence>
<dbReference type="Proteomes" id="UP001236500">
    <property type="component" value="Chromosome"/>
</dbReference>
<accession>A0ABY8NHN2</accession>
<dbReference type="CDD" id="cd06455">
    <property type="entry name" value="M3A_TOP"/>
    <property type="match status" value="1"/>
</dbReference>
<organism evidence="9 10">
    <name type="scientific">Microbulbifer bruguierae</name>
    <dbReference type="NCBI Taxonomy" id="3029061"/>
    <lineage>
        <taxon>Bacteria</taxon>
        <taxon>Pseudomonadati</taxon>
        <taxon>Pseudomonadota</taxon>
        <taxon>Gammaproteobacteria</taxon>
        <taxon>Cellvibrionales</taxon>
        <taxon>Microbulbiferaceae</taxon>
        <taxon>Microbulbifer</taxon>
    </lineage>
</organism>
<name>A0ABY8NHN2_9GAMM</name>
<dbReference type="PANTHER" id="PTHR11804:SF84">
    <property type="entry name" value="SACCHAROLYSIN"/>
    <property type="match status" value="1"/>
</dbReference>
<dbReference type="Gene3D" id="1.10.1370.10">
    <property type="entry name" value="Neurolysin, domain 3"/>
    <property type="match status" value="1"/>
</dbReference>
<dbReference type="RefSeq" id="WP_280322419.1">
    <property type="nucleotide sequence ID" value="NZ_CP118605.1"/>
</dbReference>
<dbReference type="PANTHER" id="PTHR11804">
    <property type="entry name" value="PROTEASE M3 THIMET OLIGOPEPTIDASE-RELATED"/>
    <property type="match status" value="1"/>
</dbReference>
<keyword evidence="4 7" id="KW-0378">Hydrolase</keyword>
<dbReference type="Gene3D" id="3.40.390.10">
    <property type="entry name" value="Collagenase (Catalytic Domain)"/>
    <property type="match status" value="1"/>
</dbReference>
<keyword evidence="3 7" id="KW-0479">Metal-binding</keyword>
<reference evidence="9 10" key="1">
    <citation type="submission" date="2023-02" db="EMBL/GenBank/DDBJ databases">
        <title>Description and genomic characterization of Microbulbifer bruguierae sp. nov., isolated from the sediment of mangrove plant Bruguiera sexangula.</title>
        <authorList>
            <person name="Long M."/>
        </authorList>
    </citation>
    <scope>NUCLEOTIDE SEQUENCE [LARGE SCALE GENOMIC DNA]</scope>
    <source>
        <strain evidence="9 10">H12</strain>
    </source>
</reference>
<gene>
    <name evidence="9" type="ORF">PVT68_09065</name>
</gene>
<dbReference type="EMBL" id="CP118605">
    <property type="protein sequence ID" value="WGL18431.1"/>
    <property type="molecule type" value="Genomic_DNA"/>
</dbReference>
<dbReference type="PROSITE" id="PS51257">
    <property type="entry name" value="PROKAR_LIPOPROTEIN"/>
    <property type="match status" value="1"/>
</dbReference>
<protein>
    <submittedName>
        <fullName evidence="9">Zn-dependent oligopeptidase</fullName>
    </submittedName>
</protein>
<dbReference type="InterPro" id="IPR001567">
    <property type="entry name" value="Pept_M3A_M3B_dom"/>
</dbReference>
<keyword evidence="10" id="KW-1185">Reference proteome</keyword>
<evidence type="ECO:0000313" key="9">
    <source>
        <dbReference type="EMBL" id="WGL18431.1"/>
    </source>
</evidence>
<keyword evidence="5 7" id="KW-0862">Zinc</keyword>
<comment type="cofactor">
    <cofactor evidence="7">
        <name>Zn(2+)</name>
        <dbReference type="ChEBI" id="CHEBI:29105"/>
    </cofactor>
    <text evidence="7">Binds 1 zinc ion.</text>
</comment>
<dbReference type="InterPro" id="IPR024077">
    <property type="entry name" value="Neurolysin/TOP_dom2"/>
</dbReference>
<dbReference type="InterPro" id="IPR024079">
    <property type="entry name" value="MetalloPept_cat_dom_sf"/>
</dbReference>
<evidence type="ECO:0000256" key="5">
    <source>
        <dbReference type="ARBA" id="ARBA00022833"/>
    </source>
</evidence>
<dbReference type="Pfam" id="PF01432">
    <property type="entry name" value="Peptidase_M3"/>
    <property type="match status" value="1"/>
</dbReference>
<dbReference type="InterPro" id="IPR045090">
    <property type="entry name" value="Pept_M3A_M3B"/>
</dbReference>
<evidence type="ECO:0000313" key="10">
    <source>
        <dbReference type="Proteomes" id="UP001236500"/>
    </source>
</evidence>
<keyword evidence="6 7" id="KW-0482">Metalloprotease</keyword>